<dbReference type="EC" id="2.4.1.21" evidence="7"/>
<keyword evidence="6 7" id="KW-0320">Glycogen biosynthesis</keyword>
<feature type="domain" description="Glycosyl transferase family 1" evidence="8">
    <location>
        <begin position="304"/>
        <end position="457"/>
    </location>
</feature>
<evidence type="ECO:0000256" key="6">
    <source>
        <dbReference type="ARBA" id="ARBA00023056"/>
    </source>
</evidence>
<feature type="domain" description="Starch synthase catalytic" evidence="9">
    <location>
        <begin position="9"/>
        <end position="251"/>
    </location>
</feature>
<evidence type="ECO:0000256" key="7">
    <source>
        <dbReference type="HAMAP-Rule" id="MF_00484"/>
    </source>
</evidence>
<dbReference type="InterPro" id="IPR013534">
    <property type="entry name" value="Starch_synth_cat_dom"/>
</dbReference>
<dbReference type="HAMAP" id="MF_00484">
    <property type="entry name" value="Glycogen_synth"/>
    <property type="match status" value="1"/>
</dbReference>
<comment type="function">
    <text evidence="2 7">Synthesizes alpha-1,4-glucan chains using ADP-glucose.</text>
</comment>
<dbReference type="Pfam" id="PF00534">
    <property type="entry name" value="Glycos_transf_1"/>
    <property type="match status" value="1"/>
</dbReference>
<reference evidence="10 11" key="1">
    <citation type="submission" date="2017-09" db="EMBL/GenBank/DDBJ databases">
        <title>Depth-based differentiation of microbial function through sediment-hosted aquifers and enrichment of novel symbionts in the deep terrestrial subsurface.</title>
        <authorList>
            <person name="Probst A.J."/>
            <person name="Ladd B."/>
            <person name="Jarett J.K."/>
            <person name="Geller-Mcgrath D.E."/>
            <person name="Sieber C.M."/>
            <person name="Emerson J.B."/>
            <person name="Anantharaman K."/>
            <person name="Thomas B.C."/>
            <person name="Malmstrom R."/>
            <person name="Stieglmeier M."/>
            <person name="Klingl A."/>
            <person name="Woyke T."/>
            <person name="Ryan C.M."/>
            <person name="Banfield J.F."/>
        </authorList>
    </citation>
    <scope>NUCLEOTIDE SEQUENCE [LARGE SCALE GENOMIC DNA]</scope>
    <source>
        <strain evidence="10">CG23_combo_of_CG06-09_8_20_14_all_40_14</strain>
    </source>
</reference>
<evidence type="ECO:0000256" key="3">
    <source>
        <dbReference type="ARBA" id="ARBA00010281"/>
    </source>
</evidence>
<gene>
    <name evidence="7" type="primary">glgA</name>
    <name evidence="10" type="ORF">COX53_01535</name>
</gene>
<evidence type="ECO:0000256" key="2">
    <source>
        <dbReference type="ARBA" id="ARBA00002764"/>
    </source>
</evidence>
<keyword evidence="4 7" id="KW-0328">Glycosyltransferase</keyword>
<evidence type="ECO:0000259" key="9">
    <source>
        <dbReference type="Pfam" id="PF08323"/>
    </source>
</evidence>
<organism evidence="10 11">
    <name type="scientific">candidate division WWE3 bacterium CG23_combo_of_CG06-09_8_20_14_all_40_14</name>
    <dbReference type="NCBI Taxonomy" id="1975095"/>
    <lineage>
        <taxon>Bacteria</taxon>
        <taxon>Katanobacteria</taxon>
    </lineage>
</organism>
<dbReference type="Gene3D" id="3.40.50.2000">
    <property type="entry name" value="Glycogen Phosphorylase B"/>
    <property type="match status" value="2"/>
</dbReference>
<evidence type="ECO:0000256" key="1">
    <source>
        <dbReference type="ARBA" id="ARBA00001478"/>
    </source>
</evidence>
<name>A0A2G9XEA6_UNCKA</name>
<keyword evidence="5 7" id="KW-0808">Transferase</keyword>
<dbReference type="GO" id="GO:0009011">
    <property type="term" value="F:alpha-1,4-glucan glucosyltransferase (ADP-glucose donor) activity"/>
    <property type="evidence" value="ECO:0007669"/>
    <property type="project" value="UniProtKB-UniRule"/>
</dbReference>
<dbReference type="InterPro" id="IPR001296">
    <property type="entry name" value="Glyco_trans_1"/>
</dbReference>
<dbReference type="UniPathway" id="UPA00164"/>
<dbReference type="Proteomes" id="UP000231388">
    <property type="component" value="Unassembled WGS sequence"/>
</dbReference>
<evidence type="ECO:0000256" key="4">
    <source>
        <dbReference type="ARBA" id="ARBA00022676"/>
    </source>
</evidence>
<accession>A0A2G9XEA6</accession>
<evidence type="ECO:0000313" key="10">
    <source>
        <dbReference type="EMBL" id="PIP04611.1"/>
    </source>
</evidence>
<dbReference type="CDD" id="cd03791">
    <property type="entry name" value="GT5_Glycogen_synthase_DULL1-like"/>
    <property type="match status" value="1"/>
</dbReference>
<protein>
    <recommendedName>
        <fullName evidence="7">Glycogen synthase</fullName>
        <ecNumber evidence="7">2.4.1.21</ecNumber>
    </recommendedName>
    <alternativeName>
        <fullName evidence="7">Starch [bacterial glycogen] synthase</fullName>
    </alternativeName>
</protein>
<sequence length="504" mass="57458">MAKSNSISKVLIVGAEVSPYASVGGQARVLSYLSKALRELGVDARVFMPKFGFIDEKEYKMELVHKNLAVPTGHVKNRPKELICNVKSYTLEGYAPTYFLENMEYYEKRANVYGYSDDPIRWALLSRGVLEFLRKSDWVPDIIHANDWHTGLIPNFLKTVYEDDIKLSNIPSVFTIHNLAFQGNFDHKNVSEMEFDDGRSVISAFFNKRLKMQNFMRRGIIYASAVNTVSETYSREILTPEYGERLDNLLMELRSKLFGIVNGIDYSEFDPQTDKFLAKNYNPSTLKSRALNKTALQKEFGLAEDSSIPVLAYEGRLDLQKGLDLIFAVLWPLLRDFNVQFVQVGGGSGHYVEILKKLKAVFPEKVGIHPLPNFTLPRLIFAGADIMLMPSRFEPCGIVQLEAMRYGCIPIVRATGGLGDTVKDFNPDTKEGTGFVFKGYDKWQFFAQVVRALETYRHKEIWKKLQVNAMKSDFSWEKSAAEYLKFYEKALYFHSLEAVSGDIV</sequence>
<dbReference type="EMBL" id="PCQY01000019">
    <property type="protein sequence ID" value="PIP04611.1"/>
    <property type="molecule type" value="Genomic_DNA"/>
</dbReference>
<comment type="similarity">
    <text evidence="3 7">Belongs to the glycosyltransferase 1 family. Bacterial/plant glycogen synthase subfamily.</text>
</comment>
<dbReference type="AlphaFoldDB" id="A0A2G9XEA6"/>
<dbReference type="PANTHER" id="PTHR45825">
    <property type="entry name" value="GRANULE-BOUND STARCH SYNTHASE 1, CHLOROPLASTIC/AMYLOPLASTIC"/>
    <property type="match status" value="1"/>
</dbReference>
<comment type="caution">
    <text evidence="10">The sequence shown here is derived from an EMBL/GenBank/DDBJ whole genome shotgun (WGS) entry which is preliminary data.</text>
</comment>
<dbReference type="Pfam" id="PF08323">
    <property type="entry name" value="Glyco_transf_5"/>
    <property type="match status" value="1"/>
</dbReference>
<dbReference type="NCBIfam" id="TIGR02095">
    <property type="entry name" value="glgA"/>
    <property type="match status" value="1"/>
</dbReference>
<comment type="catalytic activity">
    <reaction evidence="1 7">
        <text>[(1-&gt;4)-alpha-D-glucosyl](n) + ADP-alpha-D-glucose = [(1-&gt;4)-alpha-D-glucosyl](n+1) + ADP + H(+)</text>
        <dbReference type="Rhea" id="RHEA:18189"/>
        <dbReference type="Rhea" id="RHEA-COMP:9584"/>
        <dbReference type="Rhea" id="RHEA-COMP:9587"/>
        <dbReference type="ChEBI" id="CHEBI:15378"/>
        <dbReference type="ChEBI" id="CHEBI:15444"/>
        <dbReference type="ChEBI" id="CHEBI:57498"/>
        <dbReference type="ChEBI" id="CHEBI:456216"/>
        <dbReference type="EC" id="2.4.1.21"/>
    </reaction>
</comment>
<comment type="pathway">
    <text evidence="7">Glycan biosynthesis; glycogen biosynthesis.</text>
</comment>
<dbReference type="GO" id="GO:0005978">
    <property type="term" value="P:glycogen biosynthetic process"/>
    <property type="evidence" value="ECO:0007669"/>
    <property type="project" value="UniProtKB-UniRule"/>
</dbReference>
<dbReference type="PANTHER" id="PTHR45825:SF11">
    <property type="entry name" value="ALPHA AMYLASE DOMAIN-CONTAINING PROTEIN"/>
    <property type="match status" value="1"/>
</dbReference>
<dbReference type="SUPFAM" id="SSF53756">
    <property type="entry name" value="UDP-Glycosyltransferase/glycogen phosphorylase"/>
    <property type="match status" value="1"/>
</dbReference>
<dbReference type="GO" id="GO:0004373">
    <property type="term" value="F:alpha-1,4-glucan glucosyltransferase (UDP-glucose donor) activity"/>
    <property type="evidence" value="ECO:0007669"/>
    <property type="project" value="InterPro"/>
</dbReference>
<evidence type="ECO:0000256" key="5">
    <source>
        <dbReference type="ARBA" id="ARBA00022679"/>
    </source>
</evidence>
<evidence type="ECO:0000313" key="11">
    <source>
        <dbReference type="Proteomes" id="UP000231388"/>
    </source>
</evidence>
<dbReference type="InterPro" id="IPR011835">
    <property type="entry name" value="GS/SS"/>
</dbReference>
<comment type="caution">
    <text evidence="7">Lacks conserved residue(s) required for the propagation of feature annotation.</text>
</comment>
<proteinExistence type="inferred from homology"/>
<evidence type="ECO:0000259" key="8">
    <source>
        <dbReference type="Pfam" id="PF00534"/>
    </source>
</evidence>